<keyword evidence="11" id="KW-1185">Reference proteome</keyword>
<feature type="transmembrane region" description="Helical" evidence="9">
    <location>
        <begin position="97"/>
        <end position="116"/>
    </location>
</feature>
<keyword evidence="7 9" id="KW-1133">Transmembrane helix</keyword>
<feature type="transmembrane region" description="Helical" evidence="9">
    <location>
        <begin position="189"/>
        <end position="206"/>
    </location>
</feature>
<evidence type="ECO:0000256" key="5">
    <source>
        <dbReference type="ARBA" id="ARBA00022683"/>
    </source>
</evidence>
<evidence type="ECO:0000256" key="1">
    <source>
        <dbReference type="ARBA" id="ARBA00004651"/>
    </source>
</evidence>
<keyword evidence="8 9" id="KW-0472">Membrane</keyword>
<accession>A0ABY5ZHV8</accession>
<comment type="subcellular location">
    <subcellularLocation>
        <location evidence="1">Cell membrane</location>
        <topology evidence="1">Multi-pass membrane protein</topology>
    </subcellularLocation>
</comment>
<sequence>MPWSEFFIGALAALVLGLDRTAAGQFMVSRPIVAGPLTGLLIGDPLIGLQVGALVELLWLGRLPVGAAIPPDDTQVAVSGTVLAVAASGRFSVEGTLLILFCVLVAMPLAKVGQIFDRLARNRNGRLIRQAEADLAAGRLRSLERRHLRGLTHFALAGLGTYVLITAPGWAAVLVAGQTLLPTLGKVEGWLLLAFPLVGTATILGTMNVSRSLTLFTASFTTVLLLLWLL</sequence>
<keyword evidence="6 9" id="KW-0812">Transmembrane</keyword>
<evidence type="ECO:0000256" key="7">
    <source>
        <dbReference type="ARBA" id="ARBA00022989"/>
    </source>
</evidence>
<keyword evidence="5" id="KW-0598">Phosphotransferase system</keyword>
<evidence type="ECO:0000256" key="3">
    <source>
        <dbReference type="ARBA" id="ARBA00022475"/>
    </source>
</evidence>
<evidence type="ECO:0000256" key="4">
    <source>
        <dbReference type="ARBA" id="ARBA00022597"/>
    </source>
</evidence>
<dbReference type="EMBL" id="CP092109">
    <property type="protein sequence ID" value="UWZ78737.1"/>
    <property type="molecule type" value="Genomic_DNA"/>
</dbReference>
<evidence type="ECO:0000256" key="9">
    <source>
        <dbReference type="SAM" id="Phobius"/>
    </source>
</evidence>
<protein>
    <submittedName>
        <fullName evidence="10">PTS sugar transporter subunit IIC</fullName>
    </submittedName>
</protein>
<proteinExistence type="predicted"/>
<evidence type="ECO:0000256" key="8">
    <source>
        <dbReference type="ARBA" id="ARBA00023136"/>
    </source>
</evidence>
<keyword evidence="3" id="KW-1003">Cell membrane</keyword>
<organism evidence="10 11">
    <name type="scientific">Geoalkalibacter halelectricus</name>
    <dbReference type="NCBI Taxonomy" id="2847045"/>
    <lineage>
        <taxon>Bacteria</taxon>
        <taxon>Pseudomonadati</taxon>
        <taxon>Thermodesulfobacteriota</taxon>
        <taxon>Desulfuromonadia</taxon>
        <taxon>Desulfuromonadales</taxon>
        <taxon>Geoalkalibacteraceae</taxon>
        <taxon>Geoalkalibacter</taxon>
    </lineage>
</organism>
<evidence type="ECO:0000313" key="11">
    <source>
        <dbReference type="Proteomes" id="UP001060414"/>
    </source>
</evidence>
<evidence type="ECO:0000313" key="10">
    <source>
        <dbReference type="EMBL" id="UWZ78737.1"/>
    </source>
</evidence>
<feature type="transmembrane region" description="Helical" evidence="9">
    <location>
        <begin position="213"/>
        <end position="229"/>
    </location>
</feature>
<evidence type="ECO:0000256" key="6">
    <source>
        <dbReference type="ARBA" id="ARBA00022692"/>
    </source>
</evidence>
<name>A0ABY5ZHV8_9BACT</name>
<keyword evidence="2" id="KW-0813">Transport</keyword>
<dbReference type="InterPro" id="IPR004700">
    <property type="entry name" value="PTS_IIC_man"/>
</dbReference>
<evidence type="ECO:0000256" key="2">
    <source>
        <dbReference type="ARBA" id="ARBA00022448"/>
    </source>
</evidence>
<dbReference type="Proteomes" id="UP001060414">
    <property type="component" value="Chromosome"/>
</dbReference>
<dbReference type="Pfam" id="PF03609">
    <property type="entry name" value="EII-Sor"/>
    <property type="match status" value="1"/>
</dbReference>
<dbReference type="RefSeq" id="WP_260747095.1">
    <property type="nucleotide sequence ID" value="NZ_CP092109.1"/>
</dbReference>
<gene>
    <name evidence="10" type="ORF">L9S41_13765</name>
</gene>
<reference evidence="10" key="1">
    <citation type="journal article" date="2022" name="Environ. Microbiol.">
        <title>Geoalkalibacter halelectricus SAP #1 sp. nov. possessing extracellular electron transfer and mineral#reducing capabilities from a haloalkaline environment.</title>
        <authorList>
            <person name="Yadav S."/>
            <person name="Singh R."/>
            <person name="Sundharam S.S."/>
            <person name="Chaudhary S."/>
            <person name="Krishnamurthi S."/>
            <person name="Patil S.A."/>
        </authorList>
    </citation>
    <scope>NUCLEOTIDE SEQUENCE</scope>
    <source>
        <strain evidence="10">SAP-1</strain>
    </source>
</reference>
<keyword evidence="4 10" id="KW-0762">Sugar transport</keyword>
<feature type="transmembrane region" description="Helical" evidence="9">
    <location>
        <begin position="151"/>
        <end position="177"/>
    </location>
</feature>